<dbReference type="SMART" id="SM00460">
    <property type="entry name" value="TGc"/>
    <property type="match status" value="1"/>
</dbReference>
<comment type="similarity">
    <text evidence="1">Belongs to the transglutaminase superfamily. Transglutaminase family.</text>
</comment>
<dbReference type="InterPro" id="IPR036238">
    <property type="entry name" value="Transglutaminase_C_sf"/>
</dbReference>
<organism evidence="3">
    <name type="scientific">Octopus bimaculoides</name>
    <name type="common">California two-spotted octopus</name>
    <dbReference type="NCBI Taxonomy" id="37653"/>
    <lineage>
        <taxon>Eukaryota</taxon>
        <taxon>Metazoa</taxon>
        <taxon>Spiralia</taxon>
        <taxon>Lophotrochozoa</taxon>
        <taxon>Mollusca</taxon>
        <taxon>Cephalopoda</taxon>
        <taxon>Coleoidea</taxon>
        <taxon>Octopodiformes</taxon>
        <taxon>Octopoda</taxon>
        <taxon>Incirrata</taxon>
        <taxon>Octopodidae</taxon>
        <taxon>Octopus</taxon>
    </lineage>
</organism>
<accession>A0A0L8GE23</accession>
<dbReference type="PANTHER" id="PTHR11590:SF40">
    <property type="entry name" value="HEMOCYTE PROTEIN-GLUTAMINE GAMMA-GLUTAMYLTRANSFERASE-LIKE PROTEIN"/>
    <property type="match status" value="1"/>
</dbReference>
<reference evidence="3" key="1">
    <citation type="submission" date="2015-07" db="EMBL/GenBank/DDBJ databases">
        <title>MeaNS - Measles Nucleotide Surveillance Program.</title>
        <authorList>
            <person name="Tran T."/>
            <person name="Druce J."/>
        </authorList>
    </citation>
    <scope>NUCLEOTIDE SEQUENCE</scope>
    <source>
        <strain evidence="3">UCB-OBI-ISO-001</strain>
        <tissue evidence="3">Gonad</tissue>
    </source>
</reference>
<dbReference type="InterPro" id="IPR038765">
    <property type="entry name" value="Papain-like_cys_pep_sf"/>
</dbReference>
<dbReference type="EMBL" id="KQ422245">
    <property type="protein sequence ID" value="KOF75272.1"/>
    <property type="molecule type" value="Genomic_DNA"/>
</dbReference>
<evidence type="ECO:0000256" key="1">
    <source>
        <dbReference type="ARBA" id="ARBA00005968"/>
    </source>
</evidence>
<evidence type="ECO:0000259" key="2">
    <source>
        <dbReference type="SMART" id="SM00460"/>
    </source>
</evidence>
<dbReference type="SUPFAM" id="SSF49309">
    <property type="entry name" value="Transglutaminase, two C-terminal domains"/>
    <property type="match status" value="1"/>
</dbReference>
<protein>
    <recommendedName>
        <fullName evidence="2">Transglutaminase-like domain-containing protein</fullName>
    </recommendedName>
</protein>
<dbReference type="InterPro" id="IPR002931">
    <property type="entry name" value="Transglutaminase-like"/>
</dbReference>
<dbReference type="InterPro" id="IPR008958">
    <property type="entry name" value="Transglutaminase_C"/>
</dbReference>
<dbReference type="Gene3D" id="2.60.40.10">
    <property type="entry name" value="Immunoglobulins"/>
    <property type="match status" value="2"/>
</dbReference>
<sequence length="773" mass="87251">MLNVKKAGRYSYVDILLSIGSNELFYKLYRRTTSICTRPEIWGEGSQSIRSTSVRNCPQGATHRRGQTRTDKRIKSIILTAVRNWYLFNRLRNDEWQSRPRRNLNSERSSRRNTAKHFARRANFRRTVRLREGKQINTGCEPTVLDNHTDTHIHTHGGGGCCGGGGGGGGGGCSVDRINWNPRRHPVPGCLKVEDVDLKIIKNTRKHETDEYSMTSNVNDLNQKQIPKLVLRRGFSFTVVIRFNKPYNEKTEKVTLQFAYSERPKIVKGSLVRLELADTFKDGEWAAVLKNSKDSEITVEVHTPPDTFVGVWRMRVNIKIDEKKITQTAPYEFYMLFNPFHKHDDVYMSNEDERKEYVMRETGKIYVGTSNQIYGKTWNFGQFGDEVLDCVLYLLEESELPLHSRRNPVTITRKLTALINSADDNGVLMGNWSGNYTGGTSPLSWTGSVAIIQQYLKTKKPVRFGQCWVFSGVLTTGWNFHVWNEAHMARPDLKDGYGGWQACDATPQETSDGIYCCGPCPVKAIKIGDTTALYDAPFIFAEVNADKVSWIKTADGNYKSYIQNGEIGKKISTKSVLKNERNDVTCEYKCAEGSAAERAAVFRAVNTAAVRTAAYKQGPEDMKFELDVDFDTMFGCDVLVKVKMQNTSNEVRNVGGSISAISVFYTGVKANEINKSKINCTVQPKSAGVAELLLSFNDYYNTLVDHCGIHLTAVTFVKETNQYCVIEEDFRLRKPEVTLKLTPVRVGKRTVCVGFTSQQLAGLEQECDIEVTE</sequence>
<evidence type="ECO:0000313" key="3">
    <source>
        <dbReference type="EMBL" id="KOF75272.1"/>
    </source>
</evidence>
<dbReference type="OrthoDB" id="437511at2759"/>
<gene>
    <name evidence="3" type="ORF">OCBIM_22035006mg</name>
</gene>
<dbReference type="InterPro" id="IPR001102">
    <property type="entry name" value="Transglutaminase_N"/>
</dbReference>
<dbReference type="InterPro" id="IPR013783">
    <property type="entry name" value="Ig-like_fold"/>
</dbReference>
<dbReference type="PANTHER" id="PTHR11590">
    <property type="entry name" value="PROTEIN-GLUTAMINE GAMMA-GLUTAMYLTRANSFERASE"/>
    <property type="match status" value="1"/>
</dbReference>
<feature type="domain" description="Transglutaminase-like" evidence="2">
    <location>
        <begin position="459"/>
        <end position="507"/>
    </location>
</feature>
<proteinExistence type="inferred from homology"/>
<dbReference type="Pfam" id="PF00868">
    <property type="entry name" value="Transglut_N"/>
    <property type="match status" value="1"/>
</dbReference>
<dbReference type="FunFam" id="2.60.40.10:FF:000171">
    <property type="entry name" value="protein-glutamine gamma-glutamyltransferase 6"/>
    <property type="match status" value="1"/>
</dbReference>
<dbReference type="InterPro" id="IPR036985">
    <property type="entry name" value="Transglutaminase-like_sf"/>
</dbReference>
<dbReference type="AlphaFoldDB" id="A0A0L8GE23"/>
<dbReference type="SUPFAM" id="SSF54001">
    <property type="entry name" value="Cysteine proteinases"/>
    <property type="match status" value="1"/>
</dbReference>
<dbReference type="Gene3D" id="3.90.260.10">
    <property type="entry name" value="Transglutaminase-like"/>
    <property type="match status" value="2"/>
</dbReference>
<dbReference type="InterPro" id="IPR050779">
    <property type="entry name" value="Transglutaminase"/>
</dbReference>
<dbReference type="InterPro" id="IPR014756">
    <property type="entry name" value="Ig_E-set"/>
</dbReference>
<name>A0A0L8GE23_OCTBM</name>
<dbReference type="Pfam" id="PF00927">
    <property type="entry name" value="Transglut_C"/>
    <property type="match status" value="1"/>
</dbReference>
<dbReference type="SUPFAM" id="SSF81296">
    <property type="entry name" value="E set domains"/>
    <property type="match status" value="1"/>
</dbReference>
<dbReference type="GO" id="GO:0003810">
    <property type="term" value="F:protein-glutamine gamma-glutamyltransferase activity"/>
    <property type="evidence" value="ECO:0007669"/>
    <property type="project" value="InterPro"/>
</dbReference>